<dbReference type="EMBL" id="FWFY01000006">
    <property type="protein sequence ID" value="SLN50087.1"/>
    <property type="molecule type" value="Genomic_DNA"/>
</dbReference>
<dbReference type="EMBL" id="PYGB01000006">
    <property type="protein sequence ID" value="PSK86124.1"/>
    <property type="molecule type" value="Genomic_DNA"/>
</dbReference>
<dbReference type="Proteomes" id="UP000240624">
    <property type="component" value="Unassembled WGS sequence"/>
</dbReference>
<reference evidence="2 3" key="1">
    <citation type="submission" date="2017-03" db="EMBL/GenBank/DDBJ databases">
        <authorList>
            <person name="Afonso C.L."/>
            <person name="Miller P.J."/>
            <person name="Scott M.A."/>
            <person name="Spackman E."/>
            <person name="Goraichik I."/>
            <person name="Dimitrov K.M."/>
            <person name="Suarez D.L."/>
            <person name="Swayne D.E."/>
        </authorList>
    </citation>
    <scope>NUCLEOTIDE SEQUENCE [LARGE SCALE GENOMIC DNA]</scope>
    <source>
        <strain evidence="2 3">CECT 8367</strain>
    </source>
</reference>
<accession>A0A1X6ZF95</accession>
<gene>
    <name evidence="1" type="ORF">CLV79_106132</name>
    <name evidence="2" type="ORF">LOS8367_02248</name>
</gene>
<evidence type="ECO:0000313" key="3">
    <source>
        <dbReference type="Proteomes" id="UP000193495"/>
    </source>
</evidence>
<sequence>MLTSEGRFGQVMQPWEVFDLAHVSNRQQQVGIQYEIAASVTAAGRGTLL</sequence>
<evidence type="ECO:0000313" key="4">
    <source>
        <dbReference type="Proteomes" id="UP000240624"/>
    </source>
</evidence>
<protein>
    <submittedName>
        <fullName evidence="2">Uncharacterized protein</fullName>
    </submittedName>
</protein>
<dbReference type="Proteomes" id="UP000193495">
    <property type="component" value="Unassembled WGS sequence"/>
</dbReference>
<keyword evidence="4" id="KW-1185">Reference proteome</keyword>
<proteinExistence type="predicted"/>
<evidence type="ECO:0000313" key="2">
    <source>
        <dbReference type="EMBL" id="SLN50087.1"/>
    </source>
</evidence>
<name>A0A1X6ZF95_9RHOB</name>
<reference evidence="1 4" key="2">
    <citation type="submission" date="2018-03" db="EMBL/GenBank/DDBJ databases">
        <title>Genomic Encyclopedia of Archaeal and Bacterial Type Strains, Phase II (KMG-II): from individual species to whole genera.</title>
        <authorList>
            <person name="Goeker M."/>
        </authorList>
    </citation>
    <scope>NUCLEOTIDE SEQUENCE [LARGE SCALE GENOMIC DNA]</scope>
    <source>
        <strain evidence="1 4">DSM 29956</strain>
    </source>
</reference>
<evidence type="ECO:0000313" key="1">
    <source>
        <dbReference type="EMBL" id="PSK86124.1"/>
    </source>
</evidence>
<organism evidence="2 3">
    <name type="scientific">Limimaricola soesokkakensis</name>
    <dbReference type="NCBI Taxonomy" id="1343159"/>
    <lineage>
        <taxon>Bacteria</taxon>
        <taxon>Pseudomonadati</taxon>
        <taxon>Pseudomonadota</taxon>
        <taxon>Alphaproteobacteria</taxon>
        <taxon>Rhodobacterales</taxon>
        <taxon>Paracoccaceae</taxon>
        <taxon>Limimaricola</taxon>
    </lineage>
</organism>
<dbReference type="AlphaFoldDB" id="A0A1X6ZF95"/>